<keyword evidence="1" id="KW-0812">Transmembrane</keyword>
<organism evidence="2 3">
    <name type="scientific">Crossiella cryophila</name>
    <dbReference type="NCBI Taxonomy" id="43355"/>
    <lineage>
        <taxon>Bacteria</taxon>
        <taxon>Bacillati</taxon>
        <taxon>Actinomycetota</taxon>
        <taxon>Actinomycetes</taxon>
        <taxon>Pseudonocardiales</taxon>
        <taxon>Pseudonocardiaceae</taxon>
        <taxon>Crossiella</taxon>
    </lineage>
</organism>
<feature type="transmembrane region" description="Helical" evidence="1">
    <location>
        <begin position="143"/>
        <end position="162"/>
    </location>
</feature>
<feature type="transmembrane region" description="Helical" evidence="1">
    <location>
        <begin position="214"/>
        <end position="231"/>
    </location>
</feature>
<evidence type="ECO:0008006" key="4">
    <source>
        <dbReference type="Google" id="ProtNLM"/>
    </source>
</evidence>
<comment type="caution">
    <text evidence="2">The sequence shown here is derived from an EMBL/GenBank/DDBJ whole genome shotgun (WGS) entry which is preliminary data.</text>
</comment>
<feature type="transmembrane region" description="Helical" evidence="1">
    <location>
        <begin position="29"/>
        <end position="54"/>
    </location>
</feature>
<dbReference type="InterPro" id="IPR009339">
    <property type="entry name" value="DUF998"/>
</dbReference>
<reference evidence="2 3" key="1">
    <citation type="submission" date="2020-08" db="EMBL/GenBank/DDBJ databases">
        <title>Sequencing the genomes of 1000 actinobacteria strains.</title>
        <authorList>
            <person name="Klenk H.-P."/>
        </authorList>
    </citation>
    <scope>NUCLEOTIDE SEQUENCE [LARGE SCALE GENOMIC DNA]</scope>
    <source>
        <strain evidence="2 3">DSM 44230</strain>
    </source>
</reference>
<keyword evidence="1" id="KW-1133">Transmembrane helix</keyword>
<evidence type="ECO:0000256" key="1">
    <source>
        <dbReference type="SAM" id="Phobius"/>
    </source>
</evidence>
<dbReference type="RefSeq" id="WP_312988833.1">
    <property type="nucleotide sequence ID" value="NZ_BAAAUI010000054.1"/>
</dbReference>
<dbReference type="Pfam" id="PF06197">
    <property type="entry name" value="DUF998"/>
    <property type="match status" value="1"/>
</dbReference>
<dbReference type="Proteomes" id="UP000533598">
    <property type="component" value="Unassembled WGS sequence"/>
</dbReference>
<dbReference type="AlphaFoldDB" id="A0A7W7CH35"/>
<feature type="transmembrane region" description="Helical" evidence="1">
    <location>
        <begin position="174"/>
        <end position="194"/>
    </location>
</feature>
<feature type="transmembrane region" description="Helical" evidence="1">
    <location>
        <begin position="102"/>
        <end position="123"/>
    </location>
</feature>
<proteinExistence type="predicted"/>
<feature type="transmembrane region" description="Helical" evidence="1">
    <location>
        <begin position="74"/>
        <end position="95"/>
    </location>
</feature>
<dbReference type="EMBL" id="JACHMH010000001">
    <property type="protein sequence ID" value="MBB4681088.1"/>
    <property type="molecule type" value="Genomic_DNA"/>
</dbReference>
<gene>
    <name evidence="2" type="ORF">HNR67_007206</name>
</gene>
<accession>A0A7W7CH35</accession>
<keyword evidence="1" id="KW-0472">Membrane</keyword>
<evidence type="ECO:0000313" key="2">
    <source>
        <dbReference type="EMBL" id="MBB4681088.1"/>
    </source>
</evidence>
<name>A0A7W7CH35_9PSEU</name>
<keyword evidence="3" id="KW-1185">Reference proteome</keyword>
<evidence type="ECO:0000313" key="3">
    <source>
        <dbReference type="Proteomes" id="UP000533598"/>
    </source>
</evidence>
<sequence>MLVPEVPPTQAEPARTAVAAAPRPFPERVLGAAAPLGTVLVLAGIALVGLLDLLPSSAPLRRTISHYALTDARWVFDLALLILAAGSAVILVGLVRKGVTRPAAPATVFLGLWVVGLVIVVLFPKHDWSVGPSMSGDIHRIGSALAFLGLPIAALLLARPWLREAAARGFARTVWWLGLVSLLWFPPLIAVIAYYGPLGVAWWEIFPLGLWERLLAFTEVMAVVALGWWAHRIPANGGKLQADTSNFSA</sequence>
<protein>
    <recommendedName>
        <fullName evidence="4">DUF998 domain-containing protein</fullName>
    </recommendedName>
</protein>